<organism evidence="2 3">
    <name type="scientific">Zophobas morio</name>
    <dbReference type="NCBI Taxonomy" id="2755281"/>
    <lineage>
        <taxon>Eukaryota</taxon>
        <taxon>Metazoa</taxon>
        <taxon>Ecdysozoa</taxon>
        <taxon>Arthropoda</taxon>
        <taxon>Hexapoda</taxon>
        <taxon>Insecta</taxon>
        <taxon>Pterygota</taxon>
        <taxon>Neoptera</taxon>
        <taxon>Endopterygota</taxon>
        <taxon>Coleoptera</taxon>
        <taxon>Polyphaga</taxon>
        <taxon>Cucujiformia</taxon>
        <taxon>Tenebrionidae</taxon>
        <taxon>Zophobas</taxon>
    </lineage>
</organism>
<sequence>MELDSQSLDSNEGVEPSSVKEHEELYPGEFLYPEETESTVLEAKVVYLLLPKNIPVSRASRLQWLLDHLNTVITVSSLQKWNVSSNLIEVVSVVAREHHISKCNRFLINCRTEVVFLAHTYRFVYCLDMSPSQAIVDIQNGEILFDEILSSFKASVEGLTRQFTIPGNSLVFQPSLYLTVMVNTPFFMSPAQQVLVKGVQITSSNLQEIVSFVQNQFHLLEGKIADVTAMVHDQDEFQKMQHEGIVGSLFDLPENEKIISKVPMVSPDANFVNMLRYSMLAVSLLPENSISHILVITDGVVAMPDSNIMETLLLQLHYDSIAVSFIKVGSSFHPHSSAGYISYTDLLKFFSYSTMGTCLETSPHVKHEPSMQMNIYHELFLLWSFHSAEKYDYRKANDVSKWRNDSFYSHKTPILLSKRQTDENTSASILLLLSRRMREGFAVDSINYINGVIEVQLSLQWKSLIYIIYKVSSQWPVVKNSTHLEVFISAPYEFLHDITCMIKKDTKSLYRQAIIERFWMRLSQLSSGDLNFAQQLSAFQNSNLWYTLPESVRSGIPVFNLNAPCPDTNTLPLSPSSTTCPKFVNAWQGICKMEASNWRKWFHTHKVSLILKHDNPLPKHLHLPNSSQRYQVVQCRQAATALYGKLAEWASFVLIDNHTYLKHLYREPIKQPAWFCIVRISSKPPCAVLNIGFVTNTPGYVRHETCEYLKKELAALSYMPSPAKSKENVCCVLLQKPLEKILIRYERLPSDFNTVIFPDGTQPPTRINVPSPLTASLFTTLSRYLYHKRWIWNASHSSNPRLVDHAISRILTTLTRMRIKEGFSFAHSSSGIITMVLELLMEPYASCVIQYVLFPPHRAWLGDDLYSGSEEENDLENEFESELQMVTEVWIEPQHGNVQTGNNSRISYMNNKHYYELADVISHIDLQCINSLLTMEHLSLMCQEKNRSFSVDTNITFNHQATIVKNMTRKNSKSNLIDCSIESESEWYPITSSRIEHIPFVFNPISILPLCHQTELLFSMFIERKDKSLKGFESDKSNKLLLDNIQEHLTLLHDQEICLTKEESDRFTRQIIARHKNIYPYHCPIAEYRGNNNLSDDFPCSQWRCFIKGISVTHVIVTFIPSTLTDLKALVHSDSTNIPSLSESRESFERSSSRGSNYSDVPINVTNSLTLPIYVYDCPLALLVSAYVHNPEDSKMTKDIYEDHRFKTTDFIQDEYLKLKTDEPSGSPEKNDDFDVPDDKDISSLRHHCKTLVLVHSKCFTISLFIALHRDVYIHCMDVQSAVDQCEETITEIDITDYVLTICGHTKHLKGDNVQVQHLRQAAPCNELKSLHGLIKDKFFKMVNVAFIPIPTNAEYYFCRYFNATKPESRLHTSNNTNSNNNNNNVSDDDISNPPSEREFCVHSDGFNILQRMESGINDVITGDICPLFLHLVCTLRHNGQVCNTPVRLLPTCLGELTESIDTTAVIDKKKVQVTLDIFCLTLPTEVQNVITEYSAQGLRTTSFSSDGFQPSIASTTSETSVLGEISEPLMNLPENQKNAIILLRDEIKWLLKDEIATALLDIDSVTMNTLDYIMRHVAESTTRFSCIMDIINLNFVFGSGQSQAKFIEEFTKMKISNYKLVQEEELYYLAKDNSLEQNKYSDFDYHDVHRNQMKYNDNIVDVETMYGKDLDEIASQPSDMSSVSGSVLGTDGTGYDEDVSNDDDDYEWLQHLNMKREHLPNFWLITKVEQEAVTLYFHCRFLELANAHANTYLEVEKILSDEIRELCKRVNQSLLLQSLYETRICDSLLEPDDNSKDWPGNVCSSPISRNSSYIRLRSMDETSDESELMTSSVTLSEASLNFKPGYFKCPVVWQTPFILHPRLKTGPGKSGLSRGILALKNILEKFSVSNRNNMFVYRDNRSNVFYLRLHENVQSSCNKGAALRPLEYESAIVSRSPSIASLPLGQTKSHLQYEQSLCSALSDDIRPRVRSFGEKESKDGPNEDTLILKVHGITEAGNDVQCELVQVLQNRLDDAVLEFLSIMLARNSMCPLTPEDVQFIQKPFRLPEVVIKLTMQDFVLLWMDSFIHYLKQNLLQFLNIPKYTDNRSHYHFKDYSEPEQVVNRNSDDNIFIYNQSQNPSSGNRGIACIALGVVYASDYKPTDVIPKFEEIFDTKTLQNMVTSKIIEGDRDLPPVYLEFRLWKQGRVNIDNLSIKLRDAICQATWDLVMEYLILTAPLCEERNRIMLPLTAVKINTSELNLAKEVEFNCILEVGNKDNIKVVGRRKLETIFSHRKRVRRVNPPTSKTTRSITFDDYERDKELYFAKMSSMKPLTKLNSFETGDDGILCNNYSKYLPGWLEFGSTLLAPSVRKQKITLTNYHLPGATIKELLSVLQDTPKAFRSIPLRPLCEDNDEVFVPHDPKKFVEKCVIISRNFDNWKASTAFRGTLDYPDFMSPHSLKHTQKFVPAAAGNKFIPRQKILWILIQSDSILIYTYNWARDNIEKLISNCTKLGQWLSMRSCFLNSVTSQKLGLFHNQAIIQKNFSTSNNPYTCIIGSTASMIEFPRDESRKTLTSTPNISNIFDAFRDSFHTLKYNTNDPVGVFSMEMQEMKIAEKKSRDEMKKLHSMYQSRTSTTTVPQIFLLMQNSRIIHYCHTPLLFLPEWRLKSAATRDHSLCSPTHRTHKNALEKDSWHTELCYGFFCEYRRYLQTLGFMPLQIDNSDKKQGIWARDNSSHNFVFYIQKTIMGGILIFTVEFNEPFFTTRLHAIECNRLQTVTSRASINRFTLSFLDECDRVKILMHLHSFTYDYHLRCIYNYISSNSGVNRVCDRYNVTKFFDDFMKYYNKAPNFARNLIHAETITIKNLVTEGKQLYDYLLTNVDQYDFKVLDMDKGDGEVEYILVQVTSNPQVSYKDSQDREHTDDFVITLVVYNLCTPYDPTDNILHLKYYLILTSKREIYPKSEIEPKLGKFRTVSSTARSLSALEQISGDLENSISKPDDSGDLTDSDEHIMFASENRSERSDEQPVQQFEISQESVNYLGYYSSHEQLMQQMILEKAYTTQRHIKEMVAKGMVHCRTHLLWNKLVSPQDSNALNYDEFMELKGLAKLEHLCDVHPNLGPLLNQPLSWYQGLAKLLLVKYNDQNRTFISFDGNIQHYVILHPRYVGAFMLLSIDLHTSRGDLYAVYREPHKQEDAELCLAYRKTLLDGFVNCICFYLWYGMI</sequence>
<dbReference type="GO" id="GO:0005777">
    <property type="term" value="C:peroxisome"/>
    <property type="evidence" value="ECO:0007669"/>
    <property type="project" value="InterPro"/>
</dbReference>
<protein>
    <recommendedName>
        <fullName evidence="4">Protein SZT2</fullName>
    </recommendedName>
</protein>
<proteinExistence type="predicted"/>
<dbReference type="InterPro" id="IPR033228">
    <property type="entry name" value="SZT2"/>
</dbReference>
<name>A0AA38M1G1_9CUCU</name>
<reference evidence="2" key="1">
    <citation type="journal article" date="2023" name="G3 (Bethesda)">
        <title>Whole genome assemblies of Zophobas morio and Tenebrio molitor.</title>
        <authorList>
            <person name="Kaur S."/>
            <person name="Stinson S.A."/>
            <person name="diCenzo G.C."/>
        </authorList>
    </citation>
    <scope>NUCLEOTIDE SEQUENCE</scope>
    <source>
        <strain evidence="2">QUZm001</strain>
    </source>
</reference>
<feature type="region of interest" description="Disordered" evidence="1">
    <location>
        <begin position="1371"/>
        <end position="1394"/>
    </location>
</feature>
<feature type="compositionally biased region" description="Low complexity" evidence="1">
    <location>
        <begin position="1373"/>
        <end position="1385"/>
    </location>
</feature>
<feature type="compositionally biased region" description="Polar residues" evidence="1">
    <location>
        <begin position="1"/>
        <end position="10"/>
    </location>
</feature>
<dbReference type="PANTHER" id="PTHR14918:SF3">
    <property type="entry name" value="KICSTOR COMPLEX PROTEIN SZT2"/>
    <property type="match status" value="1"/>
</dbReference>
<evidence type="ECO:0000256" key="1">
    <source>
        <dbReference type="SAM" id="MobiDB-lite"/>
    </source>
</evidence>
<comment type="caution">
    <text evidence="2">The sequence shown here is derived from an EMBL/GenBank/DDBJ whole genome shotgun (WGS) entry which is preliminary data.</text>
</comment>
<evidence type="ECO:0000313" key="3">
    <source>
        <dbReference type="Proteomes" id="UP001168821"/>
    </source>
</evidence>
<dbReference type="Proteomes" id="UP001168821">
    <property type="component" value="Unassembled WGS sequence"/>
</dbReference>
<gene>
    <name evidence="2" type="ORF">Zmor_003559</name>
</gene>
<evidence type="ECO:0000313" key="2">
    <source>
        <dbReference type="EMBL" id="KAJ3640250.1"/>
    </source>
</evidence>
<keyword evidence="3" id="KW-1185">Reference proteome</keyword>
<dbReference type="EMBL" id="JALNTZ010000010">
    <property type="protein sequence ID" value="KAJ3640250.1"/>
    <property type="molecule type" value="Genomic_DNA"/>
</dbReference>
<accession>A0AA38M1G1</accession>
<feature type="region of interest" description="Disordered" evidence="1">
    <location>
        <begin position="1"/>
        <end position="21"/>
    </location>
</feature>
<evidence type="ECO:0008006" key="4">
    <source>
        <dbReference type="Google" id="ProtNLM"/>
    </source>
</evidence>
<dbReference type="PANTHER" id="PTHR14918">
    <property type="entry name" value="KICSTOR COMPLEX PROTEIN SZT2"/>
    <property type="match status" value="1"/>
</dbReference>